<reference evidence="2 3" key="1">
    <citation type="submission" date="2016-10" db="EMBL/GenBank/DDBJ databases">
        <authorList>
            <person name="de Groot N.N."/>
        </authorList>
    </citation>
    <scope>NUCLEOTIDE SEQUENCE [LARGE SCALE GENOMIC DNA]</scope>
    <source>
        <strain evidence="2 3">DSM 17794</strain>
    </source>
</reference>
<evidence type="ECO:0000313" key="3">
    <source>
        <dbReference type="Proteomes" id="UP000199153"/>
    </source>
</evidence>
<keyword evidence="3" id="KW-1185">Reference proteome</keyword>
<feature type="compositionally biased region" description="Basic and acidic residues" evidence="1">
    <location>
        <begin position="47"/>
        <end position="64"/>
    </location>
</feature>
<accession>A0A1I4YJN3</accession>
<proteinExistence type="predicted"/>
<dbReference type="RefSeq" id="WP_093406145.1">
    <property type="nucleotide sequence ID" value="NZ_FOVL01000003.1"/>
</dbReference>
<sequence length="64" mass="7675">MKNIRALMIFLLVAGLNFSMISCRETTEEDHDDMEMQHEEMENDGMEMEHDEKMNHDDEHEHSH</sequence>
<dbReference type="PROSITE" id="PS51257">
    <property type="entry name" value="PROKAR_LIPOPROTEIN"/>
    <property type="match status" value="1"/>
</dbReference>
<name>A0A1I4YJN3_9FLAO</name>
<feature type="region of interest" description="Disordered" evidence="1">
    <location>
        <begin position="27"/>
        <end position="64"/>
    </location>
</feature>
<evidence type="ECO:0000313" key="2">
    <source>
        <dbReference type="EMBL" id="SFN38245.1"/>
    </source>
</evidence>
<gene>
    <name evidence="2" type="ORF">SAMN05660413_00791</name>
</gene>
<dbReference type="AlphaFoldDB" id="A0A1I4YJN3"/>
<organism evidence="2 3">
    <name type="scientific">Salegentibacter flavus</name>
    <dbReference type="NCBI Taxonomy" id="287099"/>
    <lineage>
        <taxon>Bacteria</taxon>
        <taxon>Pseudomonadati</taxon>
        <taxon>Bacteroidota</taxon>
        <taxon>Flavobacteriia</taxon>
        <taxon>Flavobacteriales</taxon>
        <taxon>Flavobacteriaceae</taxon>
        <taxon>Salegentibacter</taxon>
    </lineage>
</organism>
<dbReference type="STRING" id="287099.SAMN05660413_00791"/>
<evidence type="ECO:0000256" key="1">
    <source>
        <dbReference type="SAM" id="MobiDB-lite"/>
    </source>
</evidence>
<dbReference type="Proteomes" id="UP000199153">
    <property type="component" value="Unassembled WGS sequence"/>
</dbReference>
<protein>
    <submittedName>
        <fullName evidence="2">Uncharacterized protein</fullName>
    </submittedName>
</protein>
<dbReference type="EMBL" id="FOVL01000003">
    <property type="protein sequence ID" value="SFN38245.1"/>
    <property type="molecule type" value="Genomic_DNA"/>
</dbReference>